<feature type="binding site" evidence="4">
    <location>
        <position position="20"/>
    </location>
    <ligand>
        <name>Zn(2+)</name>
        <dbReference type="ChEBI" id="CHEBI:29105"/>
    </ligand>
</feature>
<evidence type="ECO:0000313" key="6">
    <source>
        <dbReference type="Proteomes" id="UP000221653"/>
    </source>
</evidence>
<dbReference type="RefSeq" id="WP_048380471.1">
    <property type="nucleotide sequence ID" value="NZ_LDYE01000007.1"/>
</dbReference>
<dbReference type="Gene3D" id="3.40.50.10320">
    <property type="entry name" value="LmbE-like"/>
    <property type="match status" value="1"/>
</dbReference>
<organism evidence="5 6">
    <name type="scientific">Corynebacterium renale</name>
    <dbReference type="NCBI Taxonomy" id="1724"/>
    <lineage>
        <taxon>Bacteria</taxon>
        <taxon>Bacillati</taxon>
        <taxon>Actinomycetota</taxon>
        <taxon>Actinomycetes</taxon>
        <taxon>Mycobacteriales</taxon>
        <taxon>Corynebacteriaceae</taxon>
        <taxon>Corynebacterium</taxon>
    </lineage>
</organism>
<keyword evidence="1 4" id="KW-0479">Metal-binding</keyword>
<accession>A0A2A9DQE6</accession>
<sequence>MVTRDLVGARVVAVHAHPDDEALFGGGILAQLASRGAEVTVVTCTLGEQGEVIGAPYSGLVADEADQLGGFRIAELQHSLAALGVRGEHLRRAGAFRDSGMVGSPSAEHPRAFVNCGEEATAALREVFERIRPQLVLTYGPDGGYGHPDHIQAHRITHAAAEESGIQRIVWSVNSAAHTAAALADITEVPRGWRMPETGELAVVDSWDIEVELSDQDLAARLEAMRAHPTQIWVADGTVSATNPEAAYAGVKSTAECAAVFALSNLITQPVMRTEYAQLGAGTAFPVGASDIMAGLTW</sequence>
<keyword evidence="2 4" id="KW-0378">Hydrolase</keyword>
<dbReference type="SUPFAM" id="SSF102588">
    <property type="entry name" value="LmbE-like"/>
    <property type="match status" value="1"/>
</dbReference>
<protein>
    <recommendedName>
        <fullName evidence="4">1D-myo-inositol 2-acetamido-2-deoxy-alpha-D-glucopyranoside deacetylase</fullName>
        <shortName evidence="4">GlcNAc-Ins deacetylase</shortName>
        <ecNumber evidence="4">3.5.1.103</ecNumber>
    </recommendedName>
    <alternativeName>
        <fullName evidence="4">N-acetyl-1-D-myo-inositol-2-amino-2-deoxy-alpha-D-glucopyranoside deacetylase</fullName>
    </alternativeName>
</protein>
<dbReference type="STRING" id="1724.GCA_001044175_02023"/>
<dbReference type="HAMAP" id="MF_01696">
    <property type="entry name" value="MshB"/>
    <property type="match status" value="1"/>
</dbReference>
<evidence type="ECO:0000256" key="2">
    <source>
        <dbReference type="ARBA" id="ARBA00022801"/>
    </source>
</evidence>
<dbReference type="PANTHER" id="PTHR12993">
    <property type="entry name" value="N-ACETYLGLUCOSAMINYL-PHOSPHATIDYLINOSITOL DE-N-ACETYLASE-RELATED"/>
    <property type="match status" value="1"/>
</dbReference>
<dbReference type="EMBL" id="PDJF01000001">
    <property type="protein sequence ID" value="PFG28987.1"/>
    <property type="molecule type" value="Genomic_DNA"/>
</dbReference>
<comment type="caution">
    <text evidence="5">The sequence shown here is derived from an EMBL/GenBank/DDBJ whole genome shotgun (WGS) entry which is preliminary data.</text>
</comment>
<evidence type="ECO:0000256" key="1">
    <source>
        <dbReference type="ARBA" id="ARBA00022723"/>
    </source>
</evidence>
<dbReference type="GO" id="GO:0035595">
    <property type="term" value="F:N-acetylglucosaminylinositol deacetylase activity"/>
    <property type="evidence" value="ECO:0007669"/>
    <property type="project" value="UniProtKB-EC"/>
</dbReference>
<dbReference type="Proteomes" id="UP000221653">
    <property type="component" value="Unassembled WGS sequence"/>
</dbReference>
<dbReference type="EC" id="3.5.1.103" evidence="4"/>
<reference evidence="5 6" key="1">
    <citation type="submission" date="2017-10" db="EMBL/GenBank/DDBJ databases">
        <title>Sequencing the genomes of 1000 actinobacteria strains.</title>
        <authorList>
            <person name="Klenk H.-P."/>
        </authorList>
    </citation>
    <scope>NUCLEOTIDE SEQUENCE [LARGE SCALE GENOMIC DNA]</scope>
    <source>
        <strain evidence="5 6">DSM 20688</strain>
    </source>
</reference>
<dbReference type="PANTHER" id="PTHR12993:SF26">
    <property type="entry name" value="1D-MYO-INOSITOL 2-ACETAMIDO-2-DEOXY-ALPHA-D-GLUCOPYRANOSIDE DEACETYLASE"/>
    <property type="match status" value="1"/>
</dbReference>
<feature type="binding site" evidence="4">
    <location>
        <position position="150"/>
    </location>
    <ligand>
        <name>Zn(2+)</name>
        <dbReference type="ChEBI" id="CHEBI:29105"/>
    </ligand>
</feature>
<dbReference type="OrthoDB" id="158614at2"/>
<dbReference type="InterPro" id="IPR017810">
    <property type="entry name" value="Mycothiol_biosynthesis_MshB"/>
</dbReference>
<dbReference type="Pfam" id="PF02585">
    <property type="entry name" value="PIG-L"/>
    <property type="match status" value="1"/>
</dbReference>
<dbReference type="GO" id="GO:0010125">
    <property type="term" value="P:mycothiol biosynthetic process"/>
    <property type="evidence" value="ECO:0007669"/>
    <property type="project" value="UniProtKB-UniRule"/>
</dbReference>
<evidence type="ECO:0000256" key="3">
    <source>
        <dbReference type="ARBA" id="ARBA00022833"/>
    </source>
</evidence>
<comment type="cofactor">
    <cofactor evidence="4">
        <name>Zn(2+)</name>
        <dbReference type="ChEBI" id="CHEBI:29105"/>
    </cofactor>
    <text evidence="4">Binds 1 zinc ion per subunit.</text>
</comment>
<proteinExistence type="inferred from homology"/>
<dbReference type="AlphaFoldDB" id="A0A2A9DQE6"/>
<dbReference type="GO" id="GO:0008270">
    <property type="term" value="F:zinc ion binding"/>
    <property type="evidence" value="ECO:0007669"/>
    <property type="project" value="UniProtKB-UniRule"/>
</dbReference>
<dbReference type="InterPro" id="IPR024078">
    <property type="entry name" value="LmbE-like_dom_sf"/>
</dbReference>
<evidence type="ECO:0000256" key="4">
    <source>
        <dbReference type="HAMAP-Rule" id="MF_01696"/>
    </source>
</evidence>
<keyword evidence="6" id="KW-1185">Reference proteome</keyword>
<dbReference type="NCBIfam" id="TIGR03445">
    <property type="entry name" value="mycothiol_MshB"/>
    <property type="match status" value="1"/>
</dbReference>
<comment type="similarity">
    <text evidence="4">Belongs to the MshB deacetylase family.</text>
</comment>
<comment type="catalytic activity">
    <reaction evidence="4">
        <text>1D-myo-inositol 2-acetamido-2-deoxy-alpha-D-glucopyranoside + H2O = 1D-myo-inositol 2-amino-2-deoxy-alpha-D-glucopyranoside + acetate</text>
        <dbReference type="Rhea" id="RHEA:26180"/>
        <dbReference type="ChEBI" id="CHEBI:15377"/>
        <dbReference type="ChEBI" id="CHEBI:30089"/>
        <dbReference type="ChEBI" id="CHEBI:52442"/>
        <dbReference type="ChEBI" id="CHEBI:58886"/>
        <dbReference type="EC" id="3.5.1.103"/>
    </reaction>
</comment>
<gene>
    <name evidence="4" type="primary">mshB</name>
    <name evidence="5" type="ORF">ATK06_2117</name>
</gene>
<evidence type="ECO:0000313" key="5">
    <source>
        <dbReference type="EMBL" id="PFG28987.1"/>
    </source>
</evidence>
<name>A0A2A9DQE6_9CORY</name>
<keyword evidence="3 4" id="KW-0862">Zinc</keyword>
<comment type="function">
    <text evidence="4">Catalyzes the deacetylation of 1D-myo-inositol 2-acetamido-2-deoxy-alpha-D-glucopyranoside (GlcNAc-Ins) in the mycothiol biosynthesis pathway.</text>
</comment>
<feature type="binding site" evidence="4">
    <location>
        <position position="17"/>
    </location>
    <ligand>
        <name>Zn(2+)</name>
        <dbReference type="ChEBI" id="CHEBI:29105"/>
    </ligand>
</feature>
<dbReference type="InterPro" id="IPR003737">
    <property type="entry name" value="GlcNAc_PI_deacetylase-related"/>
</dbReference>